<name>A0ABS9KRC9_9BACT</name>
<sequence>MSRTYFLNVSKGKFFEKDSPGQDGEKFNQVQGHLVNIAFKQINEGLTMRLYVVDEENFYVLSMFVNGRPANAFFRMVKHIDFNTEMLFKMQAKGGLDYFEIVQHGSIIPWYYSYANNHELPEDRDEKKQFFIDLINGEIMDRLEKKVNPFPNHLHYTPARKGLQGGYFDSAAENQGRTVKPVGRYERQSHKVYGNSRPL</sequence>
<dbReference type="EMBL" id="JAKLTR010000006">
    <property type="protein sequence ID" value="MCG2614866.1"/>
    <property type="molecule type" value="Genomic_DNA"/>
</dbReference>
<feature type="region of interest" description="Disordered" evidence="1">
    <location>
        <begin position="178"/>
        <end position="199"/>
    </location>
</feature>
<comment type="caution">
    <text evidence="2">The sequence shown here is derived from an EMBL/GenBank/DDBJ whole genome shotgun (WGS) entry which is preliminary data.</text>
</comment>
<dbReference type="Proteomes" id="UP001165367">
    <property type="component" value="Unassembled WGS sequence"/>
</dbReference>
<organism evidence="2 3">
    <name type="scientific">Terrimonas ginsenosidimutans</name>
    <dbReference type="NCBI Taxonomy" id="2908004"/>
    <lineage>
        <taxon>Bacteria</taxon>
        <taxon>Pseudomonadati</taxon>
        <taxon>Bacteroidota</taxon>
        <taxon>Chitinophagia</taxon>
        <taxon>Chitinophagales</taxon>
        <taxon>Chitinophagaceae</taxon>
        <taxon>Terrimonas</taxon>
    </lineage>
</organism>
<reference evidence="2" key="1">
    <citation type="submission" date="2022-01" db="EMBL/GenBank/DDBJ databases">
        <authorList>
            <person name="Jo J.-H."/>
            <person name="Im W.-T."/>
        </authorList>
    </citation>
    <scope>NUCLEOTIDE SEQUENCE</scope>
    <source>
        <strain evidence="2">NA20</strain>
    </source>
</reference>
<evidence type="ECO:0000313" key="3">
    <source>
        <dbReference type="Proteomes" id="UP001165367"/>
    </source>
</evidence>
<dbReference type="RefSeq" id="WP_237871679.1">
    <property type="nucleotide sequence ID" value="NZ_JAKLTR010000006.1"/>
</dbReference>
<evidence type="ECO:0000313" key="2">
    <source>
        <dbReference type="EMBL" id="MCG2614866.1"/>
    </source>
</evidence>
<accession>A0ABS9KRC9</accession>
<evidence type="ECO:0000256" key="1">
    <source>
        <dbReference type="SAM" id="MobiDB-lite"/>
    </source>
</evidence>
<protein>
    <submittedName>
        <fullName evidence="2">Uncharacterized protein</fullName>
    </submittedName>
</protein>
<proteinExistence type="predicted"/>
<gene>
    <name evidence="2" type="ORF">LZZ85_11260</name>
</gene>
<keyword evidence="3" id="KW-1185">Reference proteome</keyword>